<accession>A0A2A9PTF3</accession>
<name>A0A2A9PTF3_OPHUN</name>
<evidence type="ECO:0000313" key="1">
    <source>
        <dbReference type="EMBL" id="PFH63186.1"/>
    </source>
</evidence>
<sequence>MDERLSAATAMVGLMSDAGRIAEKLWELPSMTRVLHEMKHCRSTVHVLFQAFCQLETSRLPFPERASWIAVDDLVAALTDSVLALAELQLCDAASLDGLCSRIHWQLLSMSMMATILKCPGVADAAYARVGLQRRMARILTSDTALARRMRLSNKTIFSGCTLADVPALSLVLLPVSTAELGFGRELYSALDARLLRRELGGFPHGAMVGPSLARSDTACCLGRSSTTGSESGCDGEVEKKAPKRRFCIGSKRRRPG</sequence>
<reference evidence="1 2" key="2">
    <citation type="journal article" date="2017" name="Sci. Rep.">
        <title>Ant-infecting Ophiocordyceps genomes reveal a high diversity of potential behavioral manipulation genes and a possible major role for enterotoxins.</title>
        <authorList>
            <person name="de Bekker C."/>
            <person name="Ohm R.A."/>
            <person name="Evans H.C."/>
            <person name="Brachmann A."/>
            <person name="Hughes D.P."/>
        </authorList>
    </citation>
    <scope>NUCLEOTIDE SEQUENCE [LARGE SCALE GENOMIC DNA]</scope>
    <source>
        <strain evidence="1 2">SC16a</strain>
    </source>
</reference>
<organism evidence="1 2">
    <name type="scientific">Ophiocordyceps unilateralis</name>
    <name type="common">Zombie-ant fungus</name>
    <name type="synonym">Torrubia unilateralis</name>
    <dbReference type="NCBI Taxonomy" id="268505"/>
    <lineage>
        <taxon>Eukaryota</taxon>
        <taxon>Fungi</taxon>
        <taxon>Dikarya</taxon>
        <taxon>Ascomycota</taxon>
        <taxon>Pezizomycotina</taxon>
        <taxon>Sordariomycetes</taxon>
        <taxon>Hypocreomycetidae</taxon>
        <taxon>Hypocreales</taxon>
        <taxon>Ophiocordycipitaceae</taxon>
        <taxon>Ophiocordyceps</taxon>
    </lineage>
</organism>
<keyword evidence="2" id="KW-1185">Reference proteome</keyword>
<reference evidence="1 2" key="1">
    <citation type="journal article" date="2015" name="BMC Genomics">
        <title>Gene expression during zombie ant biting behavior reflects the complexity underlying fungal parasitic behavioral manipulation.</title>
        <authorList>
            <person name="de Bekker C."/>
            <person name="Ohm R.A."/>
            <person name="Loreto R.G."/>
            <person name="Sebastian A."/>
            <person name="Albert I."/>
            <person name="Merrow M."/>
            <person name="Brachmann A."/>
            <person name="Hughes D.P."/>
        </authorList>
    </citation>
    <scope>NUCLEOTIDE SEQUENCE [LARGE SCALE GENOMIC DNA]</scope>
    <source>
        <strain evidence="1 2">SC16a</strain>
    </source>
</reference>
<protein>
    <submittedName>
        <fullName evidence="1">Uncharacterized protein</fullName>
    </submittedName>
</protein>
<proteinExistence type="predicted"/>
<comment type="caution">
    <text evidence="1">The sequence shown here is derived from an EMBL/GenBank/DDBJ whole genome shotgun (WGS) entry which is preliminary data.</text>
</comment>
<dbReference type="Proteomes" id="UP000037136">
    <property type="component" value="Unassembled WGS sequence"/>
</dbReference>
<gene>
    <name evidence="1" type="ORF">XA68_16625</name>
</gene>
<dbReference type="AlphaFoldDB" id="A0A2A9PTF3"/>
<evidence type="ECO:0000313" key="2">
    <source>
        <dbReference type="Proteomes" id="UP000037136"/>
    </source>
</evidence>
<dbReference type="STRING" id="268505.A0A2A9PTF3"/>
<dbReference type="OrthoDB" id="19923at2759"/>
<dbReference type="EMBL" id="LAZP02000006">
    <property type="protein sequence ID" value="PFH63186.1"/>
    <property type="molecule type" value="Genomic_DNA"/>
</dbReference>